<protein>
    <submittedName>
        <fullName evidence="2">Uncharacterized protein</fullName>
    </submittedName>
</protein>
<evidence type="ECO:0000313" key="2">
    <source>
        <dbReference type="EMBL" id="RSK41279.1"/>
    </source>
</evidence>
<name>A0A3R9MUS2_9BACT</name>
<feature type="chain" id="PRO_5018585596" evidence="1">
    <location>
        <begin position="19"/>
        <end position="154"/>
    </location>
</feature>
<evidence type="ECO:0000313" key="3">
    <source>
        <dbReference type="Proteomes" id="UP000270291"/>
    </source>
</evidence>
<organism evidence="2 3">
    <name type="scientific">Hymenobacter perfusus</name>
    <dbReference type="NCBI Taxonomy" id="1236770"/>
    <lineage>
        <taxon>Bacteria</taxon>
        <taxon>Pseudomonadati</taxon>
        <taxon>Bacteroidota</taxon>
        <taxon>Cytophagia</taxon>
        <taxon>Cytophagales</taxon>
        <taxon>Hymenobacteraceae</taxon>
        <taxon>Hymenobacter</taxon>
    </lineage>
</organism>
<proteinExistence type="predicted"/>
<evidence type="ECO:0000256" key="1">
    <source>
        <dbReference type="SAM" id="SignalP"/>
    </source>
</evidence>
<reference evidence="2 3" key="1">
    <citation type="submission" date="2018-12" db="EMBL/GenBank/DDBJ databases">
        <authorList>
            <person name="Feng G."/>
            <person name="Zhu H."/>
        </authorList>
    </citation>
    <scope>NUCLEOTIDE SEQUENCE [LARGE SCALE GENOMIC DNA]</scope>
    <source>
        <strain evidence="2 3">LMG 26000</strain>
    </source>
</reference>
<keyword evidence="3" id="KW-1185">Reference proteome</keyword>
<comment type="caution">
    <text evidence="2">The sequence shown here is derived from an EMBL/GenBank/DDBJ whole genome shotgun (WGS) entry which is preliminary data.</text>
</comment>
<dbReference type="OrthoDB" id="882894at2"/>
<dbReference type="AlphaFoldDB" id="A0A3R9MUS2"/>
<gene>
    <name evidence="2" type="ORF">EI293_16925</name>
</gene>
<accession>A0A3R9MUS2</accession>
<keyword evidence="1" id="KW-0732">Signal</keyword>
<dbReference type="EMBL" id="RWIU01000006">
    <property type="protein sequence ID" value="RSK41279.1"/>
    <property type="molecule type" value="Genomic_DNA"/>
</dbReference>
<feature type="signal peptide" evidence="1">
    <location>
        <begin position="1"/>
        <end position="18"/>
    </location>
</feature>
<dbReference type="Proteomes" id="UP000270291">
    <property type="component" value="Unassembled WGS sequence"/>
</dbReference>
<sequence>MKTAKFLTVLLLATPLSACDALFGKEIARLPINTISTPRNDAFREVSLPLKKDDAISIWSDMDLSYQGEAPVRFQVLILKNGAAFQQAELDPTNKNVSVGEVKTTINGKTDWSFSGKNGEVRIPENATYTFKARLVAADNPTLKITKAELVLKK</sequence>